<dbReference type="RefSeq" id="WP_202246252.1">
    <property type="nucleotide sequence ID" value="NZ_JAESIY010000013.1"/>
</dbReference>
<sequence>MRLDEEHTFKAKHSNIKLVATHLDEPHPGHMIWKFHFYINNDLVQNPCLNYKWGGLYPDLDHFEMESENGRFIYLPVEKTLLYDVIKNQFIALEDKVDSKNNLFVMNKFSEGRLIIIHQRGFQVIQLQNMHTLNVLFPNGVYHLQEGYYIDDILVIKYKDLTDYKEYTKRYDFNKMAFEESYGVQ</sequence>
<name>A0A937FAQ6_9BACT</name>
<organism evidence="1 2">
    <name type="scientific">Fulvivirga sediminis</name>
    <dbReference type="NCBI Taxonomy" id="2803949"/>
    <lineage>
        <taxon>Bacteria</taxon>
        <taxon>Pseudomonadati</taxon>
        <taxon>Bacteroidota</taxon>
        <taxon>Cytophagia</taxon>
        <taxon>Cytophagales</taxon>
        <taxon>Fulvivirgaceae</taxon>
        <taxon>Fulvivirga</taxon>
    </lineage>
</organism>
<evidence type="ECO:0000313" key="1">
    <source>
        <dbReference type="EMBL" id="MBL3658456.1"/>
    </source>
</evidence>
<proteinExistence type="predicted"/>
<dbReference type="Proteomes" id="UP000659388">
    <property type="component" value="Unassembled WGS sequence"/>
</dbReference>
<comment type="caution">
    <text evidence="1">The sequence shown here is derived from an EMBL/GenBank/DDBJ whole genome shotgun (WGS) entry which is preliminary data.</text>
</comment>
<dbReference type="EMBL" id="JAESIY010000013">
    <property type="protein sequence ID" value="MBL3658456.1"/>
    <property type="molecule type" value="Genomic_DNA"/>
</dbReference>
<keyword evidence="2" id="KW-1185">Reference proteome</keyword>
<accession>A0A937FAQ6</accession>
<dbReference type="AlphaFoldDB" id="A0A937FAQ6"/>
<gene>
    <name evidence="1" type="ORF">JL102_20050</name>
</gene>
<evidence type="ECO:0000313" key="2">
    <source>
        <dbReference type="Proteomes" id="UP000659388"/>
    </source>
</evidence>
<protein>
    <submittedName>
        <fullName evidence="1">Uncharacterized protein</fullName>
    </submittedName>
</protein>
<reference evidence="1" key="1">
    <citation type="submission" date="2021-01" db="EMBL/GenBank/DDBJ databases">
        <title>Fulvivirga kasyanovii gen. nov., sp nov., a novel member of the phylum Bacteroidetes isolated from seawater in a mussel farm.</title>
        <authorList>
            <person name="Zhao L.-H."/>
            <person name="Wang Z.-J."/>
        </authorList>
    </citation>
    <scope>NUCLEOTIDE SEQUENCE</scope>
    <source>
        <strain evidence="1">2943</strain>
    </source>
</reference>